<comment type="caution">
    <text evidence="1">The sequence shown here is derived from an EMBL/GenBank/DDBJ whole genome shotgun (WGS) entry which is preliminary data.</text>
</comment>
<evidence type="ECO:0000313" key="2">
    <source>
        <dbReference type="EMBL" id="GES97581.1"/>
    </source>
</evidence>
<protein>
    <submittedName>
        <fullName evidence="1">Uncharacterized protein</fullName>
    </submittedName>
</protein>
<dbReference type="Proteomes" id="UP000247702">
    <property type="component" value="Unassembled WGS sequence"/>
</dbReference>
<organism evidence="1 3">
    <name type="scientific">Rhizophagus clarus</name>
    <dbReference type="NCBI Taxonomy" id="94130"/>
    <lineage>
        <taxon>Eukaryota</taxon>
        <taxon>Fungi</taxon>
        <taxon>Fungi incertae sedis</taxon>
        <taxon>Mucoromycota</taxon>
        <taxon>Glomeromycotina</taxon>
        <taxon>Glomeromycetes</taxon>
        <taxon>Glomerales</taxon>
        <taxon>Glomeraceae</taxon>
        <taxon>Rhizophagus</taxon>
    </lineage>
</organism>
<reference evidence="1 3" key="1">
    <citation type="submission" date="2017-11" db="EMBL/GenBank/DDBJ databases">
        <title>The genome of Rhizophagus clarus HR1 reveals common genetic basis of auxotrophy among arbuscular mycorrhizal fungi.</title>
        <authorList>
            <person name="Kobayashi Y."/>
        </authorList>
    </citation>
    <scope>NUCLEOTIDE SEQUENCE [LARGE SCALE GENOMIC DNA]</scope>
    <source>
        <strain evidence="1 3">HR1</strain>
    </source>
</reference>
<name>A0A2Z6QLZ6_9GLOM</name>
<accession>A0A2Z6QLZ6</accession>
<reference evidence="2" key="2">
    <citation type="submission" date="2019-10" db="EMBL/GenBank/DDBJ databases">
        <title>Conservation and host-specific expression of non-tandemly repeated heterogenous ribosome RNA gene in arbuscular mycorrhizal fungi.</title>
        <authorList>
            <person name="Maeda T."/>
            <person name="Kobayashi Y."/>
            <person name="Nakagawa T."/>
            <person name="Ezawa T."/>
            <person name="Yamaguchi K."/>
            <person name="Bino T."/>
            <person name="Nishimoto Y."/>
            <person name="Shigenobu S."/>
            <person name="Kawaguchi M."/>
        </authorList>
    </citation>
    <scope>NUCLEOTIDE SEQUENCE</scope>
    <source>
        <strain evidence="2">HR1</strain>
    </source>
</reference>
<proteinExistence type="predicted"/>
<evidence type="ECO:0000313" key="3">
    <source>
        <dbReference type="Proteomes" id="UP000247702"/>
    </source>
</evidence>
<gene>
    <name evidence="2" type="ORF">RCL2_002416900</name>
    <name evidence="1" type="ORF">RclHR1_01760029</name>
</gene>
<dbReference type="EMBL" id="BEXD01000846">
    <property type="protein sequence ID" value="GBB90605.1"/>
    <property type="molecule type" value="Genomic_DNA"/>
</dbReference>
<dbReference type="OrthoDB" id="2344632at2759"/>
<dbReference type="Proteomes" id="UP000615446">
    <property type="component" value="Unassembled WGS sequence"/>
</dbReference>
<evidence type="ECO:0000313" key="1">
    <source>
        <dbReference type="EMBL" id="GBB90605.1"/>
    </source>
</evidence>
<dbReference type="AlphaFoldDB" id="A0A2Z6QLZ6"/>
<keyword evidence="3" id="KW-1185">Reference proteome</keyword>
<sequence>MASTLISECLIPIFKYLEDDPVSLFPCILVNRYWCRTAIPILWSNPFSLTKFDSRYGSRRMFSLINTFISTLPQESKNILIKQEIKIPEITNLTFNYQTFLRVIDMLCIDLAVKDWFAHPNYGKLSYTSTQIKLLLSILTTHLHNSSFINILKISHTIIVKTTGTTSDIILDIINQIPKSKKNCFSNLKEFQYNSDTPIMENLFLKLSQITNSIERISFSIYRNMTDSSLLLLKSQKNLKELTIQYNIMYEILFDEKAISTLLEKSFTLINLNLEKFYFPLENLSSFNNLQELTLTDCGYHNSNFHDWLKFSLISLPNLKKLVYKDSNPIYLDIFSKFIINTNFNNFGSKLSHIVIQCCKFQNPNNTNLLLISISNNCPLLSFYSGPISSNDTLELSQLLNSCSFIKTLKFHPSISKCSINTTSLSGTDIRISFDPLLLELSKAPLLHLKTLTLVHGWIIKSNIFEDFLKTRNEIRKFNFYWNNTLVIGDLVKICENYPNIIKGYGEFNSI</sequence>
<dbReference type="EMBL" id="BLAL01000259">
    <property type="protein sequence ID" value="GES97581.1"/>
    <property type="molecule type" value="Genomic_DNA"/>
</dbReference>